<keyword evidence="4" id="KW-1185">Reference proteome</keyword>
<keyword evidence="1" id="KW-0472">Membrane</keyword>
<dbReference type="RefSeq" id="WP_161857301.1">
    <property type="nucleotide sequence ID" value="NZ_JACHHR010000002.1"/>
</dbReference>
<protein>
    <submittedName>
        <fullName evidence="3">TIR domain-containing protein</fullName>
    </submittedName>
</protein>
<keyword evidence="1" id="KW-1133">Transmembrane helix</keyword>
<dbReference type="SUPFAM" id="SSF52200">
    <property type="entry name" value="Toll/Interleukin receptor TIR domain"/>
    <property type="match status" value="1"/>
</dbReference>
<evidence type="ECO:0000313" key="4">
    <source>
        <dbReference type="Proteomes" id="UP000464675"/>
    </source>
</evidence>
<dbReference type="EMBL" id="CP047491">
    <property type="protein sequence ID" value="QHQ37964.1"/>
    <property type="molecule type" value="Genomic_DNA"/>
</dbReference>
<dbReference type="InterPro" id="IPR011990">
    <property type="entry name" value="TPR-like_helical_dom_sf"/>
</dbReference>
<dbReference type="SUPFAM" id="SSF48452">
    <property type="entry name" value="TPR-like"/>
    <property type="match status" value="1"/>
</dbReference>
<sequence length="685" mass="76664">MSDNNNSQRYRAFISYSHANERAAKWLQRALESYRLPKHLVGRETSAGVLASRVGKVFRDRTDLSLAPDLTVELQARLAASDYLIVICSPAAAASRWVNEEILQFSRLRSHKRVLALIADGEPFASVAGNPERECLPPALRFQLNPDGSVSERIAEPLASDMRAKGDGPRMALLKILAAILDLGLDELVRRDHQRRMRVQQLISAAALVLVSIFAGLSYLAVSARNVAEERRLAAEDLVNFMLTDLRQRLEPIGRLDALDLVGEKVLDFYSSQQASTLNTDALGRQASAMHLLGEIRDLAGDTDAAIALFSHAAQTTGELLAREPNNPQRVFEHAQSMFWVGFPDFQRGEYMRAQRWFDQYLELSRKLLVLDPGSSRSQTELFYALNTQAVLKIHNAQFQESLTLFEEAEKILTELPNSADNREALINNTAWIASANSLLGDFERAIDARLRQLAMIDQWLQEEPDRANLTDYTVTAKTELLRLFQITRDQARLSEVVNSGMVAAEKLLKQDPTNLDYRLRAYKFYLGAELNEPDGTSLSPTLLDDIRALAAEIPENLDAQMLRWEADISLGLKNREAEDNGALFASVRAFEQWASKLDAPEQQRRLQKLRVLANLVSALDPHLASSERHARIRLGQEVLRLSDSGLKYSVHCDESNLDPLVSSALVDTDALMSVIRRCIGLKQA</sequence>
<name>A0ABX6IWL5_9GAMM</name>
<dbReference type="InterPro" id="IPR035897">
    <property type="entry name" value="Toll_tir_struct_dom_sf"/>
</dbReference>
<feature type="transmembrane region" description="Helical" evidence="1">
    <location>
        <begin position="202"/>
        <end position="222"/>
    </location>
</feature>
<dbReference type="Gene3D" id="3.40.50.10140">
    <property type="entry name" value="Toll/interleukin-1 receptor homology (TIR) domain"/>
    <property type="match status" value="1"/>
</dbReference>
<accession>A0ABX6IWL5</accession>
<dbReference type="InterPro" id="IPR000157">
    <property type="entry name" value="TIR_dom"/>
</dbReference>
<organism evidence="3 4">
    <name type="scientific">Microbulbifer hydrolyticus</name>
    <dbReference type="NCBI Taxonomy" id="48074"/>
    <lineage>
        <taxon>Bacteria</taxon>
        <taxon>Pseudomonadati</taxon>
        <taxon>Pseudomonadota</taxon>
        <taxon>Gammaproteobacteria</taxon>
        <taxon>Cellvibrionales</taxon>
        <taxon>Microbulbiferaceae</taxon>
        <taxon>Microbulbifer</taxon>
    </lineage>
</organism>
<keyword evidence="1" id="KW-0812">Transmembrane</keyword>
<dbReference type="Pfam" id="PF13676">
    <property type="entry name" value="TIR_2"/>
    <property type="match status" value="1"/>
</dbReference>
<feature type="domain" description="TIR" evidence="2">
    <location>
        <begin position="13"/>
        <end position="120"/>
    </location>
</feature>
<proteinExistence type="predicted"/>
<dbReference type="Gene3D" id="1.25.40.10">
    <property type="entry name" value="Tetratricopeptide repeat domain"/>
    <property type="match status" value="1"/>
</dbReference>
<dbReference type="Proteomes" id="UP000464675">
    <property type="component" value="Chromosome"/>
</dbReference>
<gene>
    <name evidence="3" type="ORF">GTQ55_02430</name>
</gene>
<evidence type="ECO:0000313" key="3">
    <source>
        <dbReference type="EMBL" id="QHQ37964.1"/>
    </source>
</evidence>
<evidence type="ECO:0000256" key="1">
    <source>
        <dbReference type="SAM" id="Phobius"/>
    </source>
</evidence>
<evidence type="ECO:0000259" key="2">
    <source>
        <dbReference type="Pfam" id="PF13676"/>
    </source>
</evidence>
<reference evidence="3 4" key="1">
    <citation type="submission" date="2020-01" db="EMBL/GenBank/DDBJ databases">
        <title>The possibility of degradation of plastic by Microbulbifer hydrolyticus IRE-31.</title>
        <authorList>
            <person name="Liu L."/>
        </authorList>
    </citation>
    <scope>NUCLEOTIDE SEQUENCE [LARGE SCALE GENOMIC DNA]</scope>
    <source>
        <strain evidence="3 4">IRE-31</strain>
    </source>
</reference>